<dbReference type="EMBL" id="CP002432">
    <property type="protein sequence ID" value="ADU66208.1"/>
    <property type="molecule type" value="Genomic_DNA"/>
</dbReference>
<proteinExistence type="predicted"/>
<dbReference type="STRING" id="653733.Selin_1474"/>
<reference evidence="1 2" key="1">
    <citation type="submission" date="2010-12" db="EMBL/GenBank/DDBJ databases">
        <title>Complete sequence of Desulfurispirillum indicum S5.</title>
        <authorList>
            <consortium name="US DOE Joint Genome Institute"/>
            <person name="Lucas S."/>
            <person name="Copeland A."/>
            <person name="Lapidus A."/>
            <person name="Cheng J.-F."/>
            <person name="Goodwin L."/>
            <person name="Pitluck S."/>
            <person name="Chertkov O."/>
            <person name="Held B."/>
            <person name="Detter J.C."/>
            <person name="Han C."/>
            <person name="Tapia R."/>
            <person name="Land M."/>
            <person name="Hauser L."/>
            <person name="Kyrpides N."/>
            <person name="Ivanova N."/>
            <person name="Mikhailova N."/>
            <person name="Haggblom M."/>
            <person name="Rauschenbach I."/>
            <person name="Bini E."/>
            <person name="Woyke T."/>
        </authorList>
    </citation>
    <scope>NUCLEOTIDE SEQUENCE [LARGE SCALE GENOMIC DNA]</scope>
    <source>
        <strain evidence="2">ATCC BAA-1389 / DSM 22839 / S5</strain>
    </source>
</reference>
<dbReference type="AlphaFoldDB" id="E6W6W5"/>
<evidence type="ECO:0000313" key="2">
    <source>
        <dbReference type="Proteomes" id="UP000002572"/>
    </source>
</evidence>
<dbReference type="KEGG" id="din:Selin_1474"/>
<organism evidence="1 2">
    <name type="scientific">Desulfurispirillum indicum (strain ATCC BAA-1389 / DSM 22839 / S5)</name>
    <dbReference type="NCBI Taxonomy" id="653733"/>
    <lineage>
        <taxon>Bacteria</taxon>
        <taxon>Pseudomonadati</taxon>
        <taxon>Chrysiogenota</taxon>
        <taxon>Chrysiogenia</taxon>
        <taxon>Chrysiogenales</taxon>
        <taxon>Chrysiogenaceae</taxon>
        <taxon>Desulfurispirillum</taxon>
    </lineage>
</organism>
<evidence type="ECO:0000313" key="1">
    <source>
        <dbReference type="EMBL" id="ADU66208.1"/>
    </source>
</evidence>
<dbReference type="Proteomes" id="UP000002572">
    <property type="component" value="Chromosome"/>
</dbReference>
<evidence type="ECO:0008006" key="3">
    <source>
        <dbReference type="Google" id="ProtNLM"/>
    </source>
</evidence>
<accession>E6W6W5</accession>
<keyword evidence="2" id="KW-1185">Reference proteome</keyword>
<dbReference type="RefSeq" id="WP_013506089.1">
    <property type="nucleotide sequence ID" value="NC_014836.1"/>
</dbReference>
<dbReference type="HOGENOM" id="CLU_1924181_0_0_0"/>
<name>E6W6W5_DESIS</name>
<protein>
    <recommendedName>
        <fullName evidence="3">STAS domain-containing protein</fullName>
    </recommendedName>
</protein>
<gene>
    <name evidence="1" type="ordered locus">Selin_1474</name>
</gene>
<sequence length="131" mass="14950">MPVAAPLFKKRQATTLNIKEIISCPNFLLSHHAESITRQIEQVLADPEFCRTRDSMVLDFSEIRYYASRAIHALVLSLNALISQHRFEGFMVEGMNPLGYALAQHVLEQQIILNTYIHVHVQDEFSRGADI</sequence>
<dbReference type="InParanoid" id="E6W6W5"/>